<evidence type="ECO:0000256" key="1">
    <source>
        <dbReference type="SAM" id="MobiDB-lite"/>
    </source>
</evidence>
<accession>A0A6M5YVV4</accession>
<feature type="compositionally biased region" description="Basic and acidic residues" evidence="1">
    <location>
        <begin position="28"/>
        <end position="48"/>
    </location>
</feature>
<evidence type="ECO:0000313" key="4">
    <source>
        <dbReference type="Proteomes" id="UP000503447"/>
    </source>
</evidence>
<dbReference type="EMBL" id="CP053452">
    <property type="protein sequence ID" value="QJW97604.1"/>
    <property type="molecule type" value="Genomic_DNA"/>
</dbReference>
<feature type="region of interest" description="Disordered" evidence="1">
    <location>
        <begin position="415"/>
        <end position="468"/>
    </location>
</feature>
<feature type="chain" id="PRO_5026884645" evidence="2">
    <location>
        <begin position="26"/>
        <end position="765"/>
    </location>
</feature>
<feature type="signal peptide" evidence="2">
    <location>
        <begin position="1"/>
        <end position="25"/>
    </location>
</feature>
<proteinExistence type="predicted"/>
<evidence type="ECO:0000313" key="3">
    <source>
        <dbReference type="EMBL" id="QJW97604.1"/>
    </source>
</evidence>
<dbReference type="AlphaFoldDB" id="A0A6M5YVV4"/>
<evidence type="ECO:0000256" key="2">
    <source>
        <dbReference type="SAM" id="SignalP"/>
    </source>
</evidence>
<reference evidence="4" key="1">
    <citation type="submission" date="2020-05" db="EMBL/GenBank/DDBJ databases">
        <title>Frigoriglobus tundricola gen. nov., sp. nov., a psychrotolerant cellulolytic planctomycete of the family Gemmataceae with two divergent copies of 16S rRNA gene.</title>
        <authorList>
            <person name="Kulichevskaya I.S."/>
            <person name="Ivanova A.A."/>
            <person name="Naumoff D.G."/>
            <person name="Beletsky A.V."/>
            <person name="Rijpstra W.I.C."/>
            <person name="Sinninghe Damste J.S."/>
            <person name="Mardanov A.V."/>
            <person name="Ravin N.V."/>
            <person name="Dedysh S.N."/>
        </authorList>
    </citation>
    <scope>NUCLEOTIDE SEQUENCE [LARGE SCALE GENOMIC DNA]</scope>
    <source>
        <strain evidence="4">PL17</strain>
    </source>
</reference>
<gene>
    <name evidence="3" type="ORF">FTUN_5179</name>
</gene>
<keyword evidence="2" id="KW-0732">Signal</keyword>
<feature type="compositionally biased region" description="Low complexity" evidence="1">
    <location>
        <begin position="756"/>
        <end position="765"/>
    </location>
</feature>
<feature type="region of interest" description="Disordered" evidence="1">
    <location>
        <begin position="485"/>
        <end position="674"/>
    </location>
</feature>
<feature type="compositionally biased region" description="Basic and acidic residues" evidence="1">
    <location>
        <begin position="439"/>
        <end position="454"/>
    </location>
</feature>
<feature type="compositionally biased region" description="Low complexity" evidence="1">
    <location>
        <begin position="737"/>
        <end position="749"/>
    </location>
</feature>
<organism evidence="3 4">
    <name type="scientific">Frigoriglobus tundricola</name>
    <dbReference type="NCBI Taxonomy" id="2774151"/>
    <lineage>
        <taxon>Bacteria</taxon>
        <taxon>Pseudomonadati</taxon>
        <taxon>Planctomycetota</taxon>
        <taxon>Planctomycetia</taxon>
        <taxon>Gemmatales</taxon>
        <taxon>Gemmataceae</taxon>
        <taxon>Frigoriglobus</taxon>
    </lineage>
</organism>
<feature type="compositionally biased region" description="Basic residues" evidence="1">
    <location>
        <begin position="594"/>
        <end position="606"/>
    </location>
</feature>
<feature type="compositionally biased region" description="Low complexity" evidence="1">
    <location>
        <begin position="527"/>
        <end position="549"/>
    </location>
</feature>
<keyword evidence="4" id="KW-1185">Reference proteome</keyword>
<feature type="region of interest" description="Disordered" evidence="1">
    <location>
        <begin position="24"/>
        <end position="49"/>
    </location>
</feature>
<dbReference type="Proteomes" id="UP000503447">
    <property type="component" value="Chromosome"/>
</dbReference>
<feature type="region of interest" description="Disordered" evidence="1">
    <location>
        <begin position="713"/>
        <end position="765"/>
    </location>
</feature>
<feature type="compositionally biased region" description="Basic and acidic residues" evidence="1">
    <location>
        <begin position="620"/>
        <end position="634"/>
    </location>
</feature>
<feature type="compositionally biased region" description="Basic residues" evidence="1">
    <location>
        <begin position="553"/>
        <end position="569"/>
    </location>
</feature>
<name>A0A6M5YVV4_9BACT</name>
<feature type="compositionally biased region" description="Basic residues" evidence="1">
    <location>
        <begin position="429"/>
        <end position="438"/>
    </location>
</feature>
<sequence>MGSSGRGLRLLALALLLTSTLGLSAQPPKDEPLKKPADPAKAEPKGDAKPLVVKLPDGTFLWLGGGADGERVTLTPQEFQKLLDRVDALKKELAARKPVPPGTCAVRGRIEKRGEQLVAALQFTYAFRTTQAGAAVALGGRKAFLVSAALDGAKLPALDTGEDGFAVTVGAAGDHTLVLDVEAPVTARGAKAEIGFDLGLPRAPITTLALDPPPGDVKRVNVTTRAPDASAPKAPEPRRLVGLDVKQLAAAAGHAGLPLGPVDSLEVTWDPPAAVAQPVEQVQSAEIDVGVSLTPDYAESTAKVRIRGAAREWKLVAPGGADVSVDRVAAGTETGPTQQPVVTKPGDPNRPVWTIVLPVGSSAADWTVTAVVRHLRAKGAPRAAPVPVGPFGVLDVLRQTGTVRVAAGPHTRFLFKHGPDLRASSPGAGRRRPHRRPVPARDRPDRGRPGERAAPHRRGVAGGGGGAGEAELQVEAHRGRLAGRLAGARRDHRAADPHRSHNGRDRRPGRVARAGVGVRARRGRGRQPGQARRAVGAGDRAARGRGQAAVRDRARRHRARTGRRARRGRPAAPLPDGGRARRDRHRDRTGGARGPRHHPRLGRRPAGRVGHAAGPRARSRREGAEGGRRGDRPGRARAGPRRARLAPVPPGRNRRRAHPGDRRRAAGPRLAGDQVALGRWLPQAGAAPRAGRRTGLPVAAGPRRPEWGRVVVRPRGRCEGRPRSSSVSRSRCRRTRTAPCRSRSGCSGRSTRRASRPTSACGSTR</sequence>
<protein>
    <submittedName>
        <fullName evidence="3">Uncharacterized protein</fullName>
    </submittedName>
</protein>
<dbReference type="KEGG" id="ftj:FTUN_5179"/>
<feature type="compositionally biased region" description="Basic and acidic residues" evidence="1">
    <location>
        <begin position="493"/>
        <end position="508"/>
    </location>
</feature>